<dbReference type="KEGG" id="kko:Kkor_0058"/>
<evidence type="ECO:0000313" key="1">
    <source>
        <dbReference type="EMBL" id="ACV25480.1"/>
    </source>
</evidence>
<evidence type="ECO:0000313" key="2">
    <source>
        <dbReference type="Proteomes" id="UP000001231"/>
    </source>
</evidence>
<dbReference type="EMBL" id="CP001707">
    <property type="protein sequence ID" value="ACV25480.1"/>
    <property type="molecule type" value="Genomic_DNA"/>
</dbReference>
<accession>C7R649</accession>
<name>C7R649_KANKD</name>
<dbReference type="RefSeq" id="WP_012799995.1">
    <property type="nucleotide sequence ID" value="NC_013166.1"/>
</dbReference>
<dbReference type="HOGENOM" id="CLU_1298402_0_0_6"/>
<dbReference type="InParanoid" id="C7R649"/>
<dbReference type="Proteomes" id="UP000001231">
    <property type="component" value="Chromosome"/>
</dbReference>
<gene>
    <name evidence="1" type="ordered locus">Kkor_0058</name>
</gene>
<proteinExistence type="predicted"/>
<protein>
    <recommendedName>
        <fullName evidence="3">20S proteasome A and B subunits</fullName>
    </recommendedName>
</protein>
<dbReference type="OrthoDB" id="6683244at2"/>
<evidence type="ECO:0008006" key="3">
    <source>
        <dbReference type="Google" id="ProtNLM"/>
    </source>
</evidence>
<dbReference type="STRING" id="523791.Kkor_0058"/>
<dbReference type="AlphaFoldDB" id="C7R649"/>
<dbReference type="eggNOG" id="ENOG502ZT2W">
    <property type="taxonomic scope" value="Bacteria"/>
</dbReference>
<reference evidence="1 2" key="1">
    <citation type="journal article" date="2009" name="Stand. Genomic Sci.">
        <title>Complete genome sequence of Kangiella koreensis type strain (SW-125).</title>
        <authorList>
            <person name="Han C."/>
            <person name="Sikorski J."/>
            <person name="Lapidus A."/>
            <person name="Nolan M."/>
            <person name="Glavina Del Rio T."/>
            <person name="Tice H."/>
            <person name="Cheng J.F."/>
            <person name="Lucas S."/>
            <person name="Chen F."/>
            <person name="Copeland A."/>
            <person name="Ivanova N."/>
            <person name="Mavromatis K."/>
            <person name="Ovchinnikova G."/>
            <person name="Pati A."/>
            <person name="Bruce D."/>
            <person name="Goodwin L."/>
            <person name="Pitluck S."/>
            <person name="Chen A."/>
            <person name="Palaniappan K."/>
            <person name="Land M."/>
            <person name="Hauser L."/>
            <person name="Chang Y.J."/>
            <person name="Jeffries C.D."/>
            <person name="Chain P."/>
            <person name="Saunders E."/>
            <person name="Brettin T."/>
            <person name="Goker M."/>
            <person name="Tindall B.J."/>
            <person name="Bristow J."/>
            <person name="Eisen J.A."/>
            <person name="Markowitz V."/>
            <person name="Hugenholtz P."/>
            <person name="Kyrpides N.C."/>
            <person name="Klenk H.P."/>
            <person name="Detter J.C."/>
        </authorList>
    </citation>
    <scope>NUCLEOTIDE SEQUENCE [LARGE SCALE GENOMIC DNA]</scope>
    <source>
        <strain evidence="2">DSM 16069 / KCTC 12182 / SW-125</strain>
    </source>
</reference>
<organism evidence="1 2">
    <name type="scientific">Kangiella koreensis (strain DSM 16069 / JCM 12317 / KCTC 12182 / SW-125)</name>
    <dbReference type="NCBI Taxonomy" id="523791"/>
    <lineage>
        <taxon>Bacteria</taxon>
        <taxon>Pseudomonadati</taxon>
        <taxon>Pseudomonadota</taxon>
        <taxon>Gammaproteobacteria</taxon>
        <taxon>Kangiellales</taxon>
        <taxon>Kangiellaceae</taxon>
        <taxon>Kangiella</taxon>
    </lineage>
</organism>
<keyword evidence="2" id="KW-1185">Reference proteome</keyword>
<sequence>MTMIVALQLDAYVLIAADRRETYQVNGEVAYVISDDRQKLIQWSGGIVTGSGYVPLLSEFKSKIADAKITFVDEIIEIAQECCNNLSGDQSEWKKTTNWLFTYGADSPEGEVSRVAFIKSQEPEGIHVLEVGESLIWAKIPDYKEELSNLKAKIRPEKDLSNINCSLSYHTEILKELYAYVAKVNPSVSEAFDCYLHSVEVRGMVPVEYWKT</sequence>